<comment type="caution">
    <text evidence="9">The sequence shown here is derived from an EMBL/GenBank/DDBJ whole genome shotgun (WGS) entry which is preliminary data.</text>
</comment>
<keyword evidence="4" id="KW-0804">Transcription</keyword>
<evidence type="ECO:0000256" key="7">
    <source>
        <dbReference type="SAM" id="MobiDB-lite"/>
    </source>
</evidence>
<evidence type="ECO:0000256" key="6">
    <source>
        <dbReference type="ARBA" id="ARBA00038045"/>
    </source>
</evidence>
<dbReference type="HOGENOM" id="CLU_669008_0_0_1"/>
<dbReference type="Proteomes" id="UP000015441">
    <property type="component" value="Unassembled WGS sequence"/>
</dbReference>
<keyword evidence="3" id="KW-0805">Transcription regulation</keyword>
<dbReference type="PROSITE" id="PS51821">
    <property type="entry name" value="VELVET"/>
    <property type="match status" value="1"/>
</dbReference>
<dbReference type="InParanoid" id="N1J6R8"/>
<dbReference type="InterPro" id="IPR038491">
    <property type="entry name" value="Velvet_dom_sf"/>
</dbReference>
<dbReference type="InterPro" id="IPR021740">
    <property type="entry name" value="Velvet"/>
</dbReference>
<feature type="region of interest" description="Disordered" evidence="7">
    <location>
        <begin position="1"/>
        <end position="77"/>
    </location>
</feature>
<dbReference type="OrthoDB" id="1746739at2759"/>
<organism evidence="9 10">
    <name type="scientific">Blumeria graminis f. sp. hordei (strain DH14)</name>
    <name type="common">Barley powdery mildew</name>
    <name type="synonym">Oidium monilioides f. sp. hordei</name>
    <dbReference type="NCBI Taxonomy" id="546991"/>
    <lineage>
        <taxon>Eukaryota</taxon>
        <taxon>Fungi</taxon>
        <taxon>Dikarya</taxon>
        <taxon>Ascomycota</taxon>
        <taxon>Pezizomycotina</taxon>
        <taxon>Leotiomycetes</taxon>
        <taxon>Erysiphales</taxon>
        <taxon>Erysiphaceae</taxon>
        <taxon>Blumeria</taxon>
        <taxon>Blumeria hordei</taxon>
    </lineage>
</organism>
<evidence type="ECO:0000313" key="9">
    <source>
        <dbReference type="EMBL" id="CCU74869.1"/>
    </source>
</evidence>
<accession>N1J6R8</accession>
<dbReference type="AlphaFoldDB" id="N1J6R8"/>
<evidence type="ECO:0000256" key="4">
    <source>
        <dbReference type="ARBA" id="ARBA00023163"/>
    </source>
</evidence>
<evidence type="ECO:0000256" key="3">
    <source>
        <dbReference type="ARBA" id="ARBA00023015"/>
    </source>
</evidence>
<proteinExistence type="inferred from homology"/>
<sequence>MRPTTRPTCSWPRRARPSPTPCTLATGTRRTSLPPPPLPCRRRAITTARNTSELPVPPPSAPRSRPQTRRRPAAATRAHVWLRRQGTLVPAARGPPNAPLGPSADHAAAVREAHRHRPRHGQRVRFQHGTFVLNVDLWSADGKAEVNLVRQTANSPSISSTISVPYQDNTAGATTAYHLPSTVKSDAGPPAYAHFANDAVNSFSPQHQHLQTYNGQPAYHATFSQPPTSQQMYFTPAALHAASPSSPYADSGPGQASPYPARAFPPPDSHRMPATSPPQGMFTRNLIGSLTANASRLTDPEDKIGIWFVLQDLSVRTEGDFRLRFSFVNVSEISPPSSAHLSANSSAPLNKNKSPVLARCFSDVFSVYSAKRFPGVVESTPLSRCFATQGIRIPIRKDATKGEKEKDEDED</sequence>
<dbReference type="STRING" id="546991.N1J6R8"/>
<keyword evidence="10" id="KW-1185">Reference proteome</keyword>
<dbReference type="eggNOG" id="ENOG502S1B4">
    <property type="taxonomic scope" value="Eukaryota"/>
</dbReference>
<gene>
    <name evidence="9" type="ORF">BGHDH14_bgh01356</name>
</gene>
<feature type="region of interest" description="Disordered" evidence="7">
    <location>
        <begin position="243"/>
        <end position="277"/>
    </location>
</feature>
<dbReference type="GO" id="GO:0030435">
    <property type="term" value="P:sporulation resulting in formation of a cellular spore"/>
    <property type="evidence" value="ECO:0007669"/>
    <property type="project" value="UniProtKB-KW"/>
</dbReference>
<comment type="similarity">
    <text evidence="6">Belongs to the velvet family. VelB subfamily.</text>
</comment>
<keyword evidence="2" id="KW-0749">Sporulation</keyword>
<dbReference type="PANTHER" id="PTHR33572">
    <property type="entry name" value="SPORE DEVELOPMENT REGULATOR VOSA"/>
    <property type="match status" value="1"/>
</dbReference>
<dbReference type="Gene3D" id="2.60.40.3960">
    <property type="entry name" value="Velvet domain"/>
    <property type="match status" value="1"/>
</dbReference>
<name>N1J6R8_BLUG1</name>
<evidence type="ECO:0000256" key="5">
    <source>
        <dbReference type="ARBA" id="ARBA00023242"/>
    </source>
</evidence>
<dbReference type="GO" id="GO:0005634">
    <property type="term" value="C:nucleus"/>
    <property type="evidence" value="ECO:0007669"/>
    <property type="project" value="UniProtKB-SubCell"/>
</dbReference>
<keyword evidence="5" id="KW-0539">Nucleus</keyword>
<dbReference type="Pfam" id="PF11754">
    <property type="entry name" value="Velvet"/>
    <property type="match status" value="1"/>
</dbReference>
<evidence type="ECO:0000313" key="10">
    <source>
        <dbReference type="Proteomes" id="UP000015441"/>
    </source>
</evidence>
<dbReference type="EMBL" id="CAUH01000692">
    <property type="protein sequence ID" value="CCU74869.1"/>
    <property type="molecule type" value="Genomic_DNA"/>
</dbReference>
<comment type="subcellular location">
    <subcellularLocation>
        <location evidence="1">Nucleus</location>
    </subcellularLocation>
</comment>
<feature type="domain" description="Velvet" evidence="8">
    <location>
        <begin position="1"/>
        <end position="396"/>
    </location>
</feature>
<reference evidence="9 10" key="1">
    <citation type="journal article" date="2010" name="Science">
        <title>Genome expansion and gene loss in powdery mildew fungi reveal tradeoffs in extreme parasitism.</title>
        <authorList>
            <person name="Spanu P.D."/>
            <person name="Abbott J.C."/>
            <person name="Amselem J."/>
            <person name="Burgis T.A."/>
            <person name="Soanes D.M."/>
            <person name="Stueber K."/>
            <person name="Ver Loren van Themaat E."/>
            <person name="Brown J.K.M."/>
            <person name="Butcher S.A."/>
            <person name="Gurr S.J."/>
            <person name="Lebrun M.-H."/>
            <person name="Ridout C.J."/>
            <person name="Schulze-Lefert P."/>
            <person name="Talbot N.J."/>
            <person name="Ahmadinejad N."/>
            <person name="Ametz C."/>
            <person name="Barton G.R."/>
            <person name="Benjdia M."/>
            <person name="Bidzinski P."/>
            <person name="Bindschedler L.V."/>
            <person name="Both M."/>
            <person name="Brewer M.T."/>
            <person name="Cadle-Davidson L."/>
            <person name="Cadle-Davidson M.M."/>
            <person name="Collemare J."/>
            <person name="Cramer R."/>
            <person name="Frenkel O."/>
            <person name="Godfrey D."/>
            <person name="Harriman J."/>
            <person name="Hoede C."/>
            <person name="King B.C."/>
            <person name="Klages S."/>
            <person name="Kleemann J."/>
            <person name="Knoll D."/>
            <person name="Koti P.S."/>
            <person name="Kreplak J."/>
            <person name="Lopez-Ruiz F.J."/>
            <person name="Lu X."/>
            <person name="Maekawa T."/>
            <person name="Mahanil S."/>
            <person name="Micali C."/>
            <person name="Milgroom M.G."/>
            <person name="Montana G."/>
            <person name="Noir S."/>
            <person name="O'Connell R.J."/>
            <person name="Oberhaensli S."/>
            <person name="Parlange F."/>
            <person name="Pedersen C."/>
            <person name="Quesneville H."/>
            <person name="Reinhardt R."/>
            <person name="Rott M."/>
            <person name="Sacristan S."/>
            <person name="Schmidt S.M."/>
            <person name="Schoen M."/>
            <person name="Skamnioti P."/>
            <person name="Sommer H."/>
            <person name="Stephens A."/>
            <person name="Takahara H."/>
            <person name="Thordal-Christensen H."/>
            <person name="Vigouroux M."/>
            <person name="Wessling R."/>
            <person name="Wicker T."/>
            <person name="Panstruga R."/>
        </authorList>
    </citation>
    <scope>NUCLEOTIDE SEQUENCE [LARGE SCALE GENOMIC DNA]</scope>
    <source>
        <strain evidence="9">DH14</strain>
    </source>
</reference>
<dbReference type="InterPro" id="IPR037525">
    <property type="entry name" value="Velvet_dom"/>
</dbReference>
<evidence type="ECO:0000256" key="2">
    <source>
        <dbReference type="ARBA" id="ARBA00022969"/>
    </source>
</evidence>
<evidence type="ECO:0000256" key="1">
    <source>
        <dbReference type="ARBA" id="ARBA00004123"/>
    </source>
</evidence>
<protein>
    <submittedName>
        <fullName evidence="9">RYP3/VelB</fullName>
    </submittedName>
</protein>
<dbReference type="PANTHER" id="PTHR33572:SF3">
    <property type="entry name" value="VELVET COMPLEX SUBUNIT B"/>
    <property type="match status" value="1"/>
</dbReference>
<evidence type="ECO:0000259" key="8">
    <source>
        <dbReference type="PROSITE" id="PS51821"/>
    </source>
</evidence>